<dbReference type="InterPro" id="IPR029044">
    <property type="entry name" value="Nucleotide-diphossugar_trans"/>
</dbReference>
<dbReference type="NCBIfam" id="NF003962">
    <property type="entry name" value="PRK05454.2-5"/>
    <property type="match status" value="1"/>
</dbReference>
<keyword evidence="7 12" id="KW-0328">Glycosyltransferase</keyword>
<evidence type="ECO:0000256" key="8">
    <source>
        <dbReference type="ARBA" id="ARBA00022679"/>
    </source>
</evidence>
<dbReference type="EMBL" id="VCDI01000003">
    <property type="protein sequence ID" value="TLU72340.1"/>
    <property type="molecule type" value="Genomic_DNA"/>
</dbReference>
<dbReference type="PANTHER" id="PTHR43867">
    <property type="entry name" value="CELLULOSE SYNTHASE CATALYTIC SUBUNIT A [UDP-FORMING]"/>
    <property type="match status" value="1"/>
</dbReference>
<dbReference type="Proteomes" id="UP000305654">
    <property type="component" value="Unassembled WGS sequence"/>
</dbReference>
<dbReference type="EC" id="2.4.1.-" evidence="12"/>
<feature type="transmembrane region" description="Helical" evidence="12">
    <location>
        <begin position="540"/>
        <end position="557"/>
    </location>
</feature>
<dbReference type="InterPro" id="IPR050321">
    <property type="entry name" value="Glycosyltr_2/OpgH_subfam"/>
</dbReference>
<evidence type="ECO:0000256" key="2">
    <source>
        <dbReference type="ARBA" id="ARBA00005001"/>
    </source>
</evidence>
<evidence type="ECO:0000256" key="3">
    <source>
        <dbReference type="ARBA" id="ARBA00009337"/>
    </source>
</evidence>
<dbReference type="GO" id="GO:0016758">
    <property type="term" value="F:hexosyltransferase activity"/>
    <property type="evidence" value="ECO:0007669"/>
    <property type="project" value="UniProtKB-UniRule"/>
</dbReference>
<feature type="transmembrane region" description="Helical" evidence="12">
    <location>
        <begin position="445"/>
        <end position="470"/>
    </location>
</feature>
<keyword evidence="9 12" id="KW-0812">Transmembrane</keyword>
<dbReference type="Pfam" id="PF13632">
    <property type="entry name" value="Glyco_trans_2_3"/>
    <property type="match status" value="1"/>
</dbReference>
<feature type="transmembrane region" description="Helical" evidence="12">
    <location>
        <begin position="42"/>
        <end position="63"/>
    </location>
</feature>
<keyword evidence="8 12" id="KW-0808">Transferase</keyword>
<dbReference type="Gene3D" id="3.90.550.10">
    <property type="entry name" value="Spore Coat Polysaccharide Biosynthesis Protein SpsA, Chain A"/>
    <property type="match status" value="1"/>
</dbReference>
<dbReference type="PANTHER" id="PTHR43867:SF5">
    <property type="entry name" value="GLUCANS BIOSYNTHESIS GLUCOSYLTRANSFERASE H"/>
    <property type="match status" value="1"/>
</dbReference>
<keyword evidence="15" id="KW-1185">Reference proteome</keyword>
<protein>
    <recommendedName>
        <fullName evidence="4 12">Glucans biosynthesis glucosyltransferase H</fullName>
        <ecNumber evidence="12">2.4.1.-</ecNumber>
    </recommendedName>
</protein>
<keyword evidence="6" id="KW-0997">Cell inner membrane</keyword>
<evidence type="ECO:0000256" key="1">
    <source>
        <dbReference type="ARBA" id="ARBA00004429"/>
    </source>
</evidence>
<dbReference type="SUPFAM" id="SSF53448">
    <property type="entry name" value="Nucleotide-diphospho-sugar transferases"/>
    <property type="match status" value="1"/>
</dbReference>
<dbReference type="CDD" id="cd04191">
    <property type="entry name" value="Glucan_BSP_MdoH"/>
    <property type="match status" value="1"/>
</dbReference>
<evidence type="ECO:0000256" key="11">
    <source>
        <dbReference type="ARBA" id="ARBA00023136"/>
    </source>
</evidence>
<keyword evidence="10 12" id="KW-1133">Transmembrane helix</keyword>
<comment type="similarity">
    <text evidence="3 12">Belongs to the glycosyltransferase 2 family. OpgH subfamily.</text>
</comment>
<name>A0A5R9J3Z3_9PROT</name>
<comment type="caution">
    <text evidence="14">The sequence shown here is derived from an EMBL/GenBank/DDBJ whole genome shotgun (WGS) entry which is preliminary data.</text>
</comment>
<keyword evidence="5 12" id="KW-1003">Cell membrane</keyword>
<comment type="subcellular location">
    <subcellularLocation>
        <location evidence="1">Cell inner membrane</location>
        <topology evidence="1">Multi-pass membrane protein</topology>
    </subcellularLocation>
    <subcellularLocation>
        <location evidence="12">Cell membrane</location>
        <topology evidence="12">Multi-pass membrane protein</topology>
    </subcellularLocation>
</comment>
<gene>
    <name evidence="14" type="primary">mdoH</name>
    <name evidence="12" type="synonym">opgH</name>
    <name evidence="14" type="ORF">FE263_09650</name>
</gene>
<evidence type="ECO:0000256" key="5">
    <source>
        <dbReference type="ARBA" id="ARBA00022475"/>
    </source>
</evidence>
<sequence>MIQAPFLPPEAPLGMKAQSLQARPGRSARPMTAPTLIGLRRLLVIGSAIALTLAAAREMYLVLNGAGPSLLGIVVLLLFVVLFAWIALAFTSAVAGFVSLLGHGGLSLGITRDGPLPELSARTALLMPTYNENPARVMAGLQAIIESLAATGRLGAFDVFVLSDTTNADVWIAEEAAFLSLRERLRVQARVFYRRRAKNTERKAGNIADWVRRFGGAYPQMMTLDADSVMDGGTIVRLAGAMERHPGVALIQTLPVIVNGNTLFARMQQFAGRVYGPMIAYGIAWWHGSEGNYWGHNAIIRTRAFAEQAGLPTLPGRKPFGGHILSHDFVEAALMRRAGWAIHMVPGLPGSYEESPPSLTDIAIRDRRWCQGNLQHAKVLPARGLHWVSRLHLMMGIGSYVTSPLWLVFLLCGIAISVQSHFLRPEYFGATKSLFPNWPRVDPVLARYVFIGTMAILLAPKLFAWIALLFDRQARRGSGGALRSLLSVLIETLVGGLVAPIAMLIQTGGVLSILAGRDSGWNAQRRDDGRVPWREVWRGYWRHMLFGLVLTAIAWTVSPALFLWMTPVLLGLVLAVPLAAITADRAPGLGLARLGLLRIPEEVATPPILARANALARELEATIPADPLEALLRDPALLAAHRAMLPPPRRRGEGAPEADLLVGLAKLSDADTLPAALAGLSARERAAVLGDAGGLDRLLALHRVASAALV</sequence>
<evidence type="ECO:0000256" key="10">
    <source>
        <dbReference type="ARBA" id="ARBA00022989"/>
    </source>
</evidence>
<evidence type="ECO:0000259" key="13">
    <source>
        <dbReference type="Pfam" id="PF13632"/>
    </source>
</evidence>
<dbReference type="GO" id="GO:0009250">
    <property type="term" value="P:glucan biosynthetic process"/>
    <property type="evidence" value="ECO:0007669"/>
    <property type="project" value="UniProtKB-UniRule"/>
</dbReference>
<evidence type="ECO:0000256" key="12">
    <source>
        <dbReference type="HAMAP-Rule" id="MF_01072"/>
    </source>
</evidence>
<dbReference type="InterPro" id="IPR023725">
    <property type="entry name" value="Glucans_biosynth_gluTrFase_H"/>
</dbReference>
<evidence type="ECO:0000256" key="7">
    <source>
        <dbReference type="ARBA" id="ARBA00022676"/>
    </source>
</evidence>
<dbReference type="NCBIfam" id="NF003956">
    <property type="entry name" value="PRK05454.1-3"/>
    <property type="match status" value="1"/>
</dbReference>
<comment type="function">
    <text evidence="12">Involved in the biosynthesis of osmoregulated periplasmic glucans (OPGs).</text>
</comment>
<proteinExistence type="inferred from homology"/>
<evidence type="ECO:0000256" key="9">
    <source>
        <dbReference type="ARBA" id="ARBA00022692"/>
    </source>
</evidence>
<dbReference type="OrthoDB" id="9775281at2"/>
<dbReference type="AlphaFoldDB" id="A0A5R9J3Z3"/>
<evidence type="ECO:0000256" key="4">
    <source>
        <dbReference type="ARBA" id="ARBA00020585"/>
    </source>
</evidence>
<feature type="transmembrane region" description="Helical" evidence="12">
    <location>
        <begin position="69"/>
        <end position="102"/>
    </location>
</feature>
<feature type="transmembrane region" description="Helical" evidence="12">
    <location>
        <begin position="482"/>
        <end position="505"/>
    </location>
</feature>
<reference evidence="14 15" key="1">
    <citation type="submission" date="2019-05" db="EMBL/GenBank/DDBJ databases">
        <authorList>
            <person name="Pankratov T."/>
            <person name="Grouzdev D."/>
        </authorList>
    </citation>
    <scope>NUCLEOTIDE SEQUENCE [LARGE SCALE GENOMIC DNA]</scope>
    <source>
        <strain evidence="14 15">KEBCLARHB70R</strain>
    </source>
</reference>
<organism evidence="14 15">
    <name type="scientific">Lichenicoccus roseus</name>
    <dbReference type="NCBI Taxonomy" id="2683649"/>
    <lineage>
        <taxon>Bacteria</taxon>
        <taxon>Pseudomonadati</taxon>
        <taxon>Pseudomonadota</taxon>
        <taxon>Alphaproteobacteria</taxon>
        <taxon>Acetobacterales</taxon>
        <taxon>Acetobacteraceae</taxon>
        <taxon>Lichenicoccus</taxon>
    </lineage>
</organism>
<evidence type="ECO:0000313" key="14">
    <source>
        <dbReference type="EMBL" id="TLU72340.1"/>
    </source>
</evidence>
<evidence type="ECO:0000313" key="15">
    <source>
        <dbReference type="Proteomes" id="UP000305654"/>
    </source>
</evidence>
<evidence type="ECO:0000256" key="6">
    <source>
        <dbReference type="ARBA" id="ARBA00022519"/>
    </source>
</evidence>
<dbReference type="InterPro" id="IPR001173">
    <property type="entry name" value="Glyco_trans_2-like"/>
</dbReference>
<feature type="domain" description="Glycosyltransferase 2-like" evidence="13">
    <location>
        <begin position="222"/>
        <end position="415"/>
    </location>
</feature>
<dbReference type="UniPathway" id="UPA00637"/>
<keyword evidence="11 12" id="KW-0472">Membrane</keyword>
<dbReference type="GO" id="GO:0005886">
    <property type="term" value="C:plasma membrane"/>
    <property type="evidence" value="ECO:0007669"/>
    <property type="project" value="UniProtKB-SubCell"/>
</dbReference>
<feature type="transmembrane region" description="Helical" evidence="12">
    <location>
        <begin position="393"/>
        <end position="418"/>
    </location>
</feature>
<dbReference type="RefSeq" id="WP_138325802.1">
    <property type="nucleotide sequence ID" value="NZ_VCDI01000003.1"/>
</dbReference>
<dbReference type="NCBIfam" id="NF003958">
    <property type="entry name" value="PRK05454.2-1"/>
    <property type="match status" value="1"/>
</dbReference>
<comment type="pathway">
    <text evidence="2 12">Glycan metabolism; osmoregulated periplasmic glucan (OPG) biosynthesis.</text>
</comment>
<dbReference type="HAMAP" id="MF_01072">
    <property type="entry name" value="MdoH_OpgH"/>
    <property type="match status" value="1"/>
</dbReference>
<accession>A0A5R9J3Z3</accession>